<keyword evidence="14" id="KW-1185">Reference proteome</keyword>
<evidence type="ECO:0000256" key="3">
    <source>
        <dbReference type="ARBA" id="ARBA00022679"/>
    </source>
</evidence>
<dbReference type="GO" id="GO:0004693">
    <property type="term" value="F:cyclin-dependent protein serine/threonine kinase activity"/>
    <property type="evidence" value="ECO:0007669"/>
    <property type="project" value="UniProtKB-EC"/>
</dbReference>
<comment type="catalytic activity">
    <reaction evidence="9">
        <text>[DNA-directed RNA polymerase] + ATP = phospho-[DNA-directed RNA polymerase] + ADP + H(+)</text>
        <dbReference type="Rhea" id="RHEA:10216"/>
        <dbReference type="Rhea" id="RHEA-COMP:11321"/>
        <dbReference type="Rhea" id="RHEA-COMP:11322"/>
        <dbReference type="ChEBI" id="CHEBI:15378"/>
        <dbReference type="ChEBI" id="CHEBI:30616"/>
        <dbReference type="ChEBI" id="CHEBI:43176"/>
        <dbReference type="ChEBI" id="CHEBI:68546"/>
        <dbReference type="ChEBI" id="CHEBI:456216"/>
        <dbReference type="EC" id="2.7.11.23"/>
    </reaction>
</comment>
<keyword evidence="4 10" id="KW-0547">Nucleotide-binding</keyword>
<evidence type="ECO:0000313" key="14">
    <source>
        <dbReference type="Proteomes" id="UP000315496"/>
    </source>
</evidence>
<dbReference type="InterPro" id="IPR050108">
    <property type="entry name" value="CDK"/>
</dbReference>
<sequence length="354" mass="40340">MSSMSYPRVHLDESAATKYSRMVEENRLGSGSYGDVYRCQHLSTGEVYAIKRLRERSDATFGLSSDKYLEIVVFGELKHENIVRCQDIFFDRGRLCFALEFCPHSLGDIIDSGHYLSLADRKTICTQLLRGLAYLHANHISHFDLKPENVLVRVENGRSLFKITDFGLSLITGRFQGPSILFTGKDFRWSPPYRPPEVFGGVTEVGPTSDLWSIGLVFLELIVRKTVIQADEAHIPNKIADLIGAKPDRTDPNIKSWAGRYPLSEDYEPPGISYFKQCVNDYHISPEEEEFIGLFLQYDPAKRISAEDALSHPFLKDAVLTENVLERDRFERNLRPLARTIFSHEDITLDSQDL</sequence>
<comment type="caution">
    <text evidence="13">The sequence shown here is derived from an EMBL/GenBank/DDBJ whole genome shotgun (WGS) entry which is preliminary data.</text>
</comment>
<keyword evidence="3" id="KW-0808">Transferase</keyword>
<comment type="similarity">
    <text evidence="1">Belongs to the protein kinase superfamily. CMGC Ser/Thr protein kinase family. CDC2/CDKX subfamily.</text>
</comment>
<dbReference type="OrthoDB" id="8693905at2759"/>
<proteinExistence type="inferred from homology"/>
<comment type="catalytic activity">
    <reaction evidence="8">
        <text>L-seryl-[protein] + ATP = O-phospho-L-seryl-[protein] + ADP + H(+)</text>
        <dbReference type="Rhea" id="RHEA:17989"/>
        <dbReference type="Rhea" id="RHEA-COMP:9863"/>
        <dbReference type="Rhea" id="RHEA-COMP:11604"/>
        <dbReference type="ChEBI" id="CHEBI:15378"/>
        <dbReference type="ChEBI" id="CHEBI:29999"/>
        <dbReference type="ChEBI" id="CHEBI:30616"/>
        <dbReference type="ChEBI" id="CHEBI:83421"/>
        <dbReference type="ChEBI" id="CHEBI:456216"/>
        <dbReference type="EC" id="2.7.11.22"/>
    </reaction>
</comment>
<dbReference type="SMART" id="SM00220">
    <property type="entry name" value="S_TKc"/>
    <property type="match status" value="1"/>
</dbReference>
<dbReference type="Pfam" id="PF00069">
    <property type="entry name" value="Pkinase"/>
    <property type="match status" value="1"/>
</dbReference>
<dbReference type="PROSITE" id="PS00107">
    <property type="entry name" value="PROTEIN_KINASE_ATP"/>
    <property type="match status" value="1"/>
</dbReference>
<dbReference type="PANTHER" id="PTHR24056:SF495">
    <property type="entry name" value="CYCLIN-DEPENDENT KINASE 8-RELATED"/>
    <property type="match status" value="1"/>
</dbReference>
<protein>
    <submittedName>
        <fullName evidence="13">Kinase, CMGC CDK</fullName>
    </submittedName>
</protein>
<feature type="binding site" evidence="10">
    <location>
        <position position="51"/>
    </location>
    <ligand>
        <name>ATP</name>
        <dbReference type="ChEBI" id="CHEBI:30616"/>
    </ligand>
</feature>
<accession>A0A4Z1ST07</accession>
<dbReference type="Gene3D" id="3.30.200.20">
    <property type="entry name" value="Phosphorylase Kinase, domain 1"/>
    <property type="match status" value="1"/>
</dbReference>
<evidence type="ECO:0000256" key="6">
    <source>
        <dbReference type="ARBA" id="ARBA00022840"/>
    </source>
</evidence>
<dbReference type="GO" id="GO:0005524">
    <property type="term" value="F:ATP binding"/>
    <property type="evidence" value="ECO:0007669"/>
    <property type="project" value="UniProtKB-UniRule"/>
</dbReference>
<dbReference type="InterPro" id="IPR000719">
    <property type="entry name" value="Prot_kinase_dom"/>
</dbReference>
<evidence type="ECO:0000256" key="1">
    <source>
        <dbReference type="ARBA" id="ARBA00006485"/>
    </source>
</evidence>
<evidence type="ECO:0000256" key="11">
    <source>
        <dbReference type="RuleBase" id="RU000304"/>
    </source>
</evidence>
<keyword evidence="5 13" id="KW-0418">Kinase</keyword>
<comment type="catalytic activity">
    <reaction evidence="7">
        <text>L-threonyl-[protein] + ATP = O-phospho-L-threonyl-[protein] + ADP + H(+)</text>
        <dbReference type="Rhea" id="RHEA:46608"/>
        <dbReference type="Rhea" id="RHEA-COMP:11060"/>
        <dbReference type="Rhea" id="RHEA-COMP:11605"/>
        <dbReference type="ChEBI" id="CHEBI:15378"/>
        <dbReference type="ChEBI" id="CHEBI:30013"/>
        <dbReference type="ChEBI" id="CHEBI:30616"/>
        <dbReference type="ChEBI" id="CHEBI:61977"/>
        <dbReference type="ChEBI" id="CHEBI:456216"/>
        <dbReference type="EC" id="2.7.11.22"/>
    </reaction>
</comment>
<dbReference type="InterPro" id="IPR017441">
    <property type="entry name" value="Protein_kinase_ATP_BS"/>
</dbReference>
<name>A0A4Z1ST07_GIAMU</name>
<evidence type="ECO:0000256" key="2">
    <source>
        <dbReference type="ARBA" id="ARBA00022527"/>
    </source>
</evidence>
<dbReference type="PROSITE" id="PS50011">
    <property type="entry name" value="PROTEIN_KINASE_DOM"/>
    <property type="match status" value="1"/>
</dbReference>
<dbReference type="AlphaFoldDB" id="A0A4Z1ST07"/>
<dbReference type="GO" id="GO:0008353">
    <property type="term" value="F:RNA polymerase II CTD heptapeptide repeat kinase activity"/>
    <property type="evidence" value="ECO:0007669"/>
    <property type="project" value="UniProtKB-EC"/>
</dbReference>
<dbReference type="EMBL" id="VDLU01000002">
    <property type="protein sequence ID" value="TNJ29072.1"/>
    <property type="molecule type" value="Genomic_DNA"/>
</dbReference>
<feature type="domain" description="Protein kinase" evidence="12">
    <location>
        <begin position="22"/>
        <end position="315"/>
    </location>
</feature>
<dbReference type="SUPFAM" id="SSF56112">
    <property type="entry name" value="Protein kinase-like (PK-like)"/>
    <property type="match status" value="1"/>
</dbReference>
<dbReference type="VEuPathDB" id="GiardiaDB:GMRT_14534"/>
<reference evidence="13 14" key="1">
    <citation type="submission" date="2019-05" db="EMBL/GenBank/DDBJ databases">
        <title>The compact genome of Giardia muris reveals important steps in the evolution of intestinal protozoan parasites.</title>
        <authorList>
            <person name="Xu F."/>
            <person name="Jimenez-Gonzalez A."/>
            <person name="Einarsson E."/>
            <person name="Astvaldsson A."/>
            <person name="Peirasmaki D."/>
            <person name="Eckmann L."/>
            <person name="Andersson J.O."/>
            <person name="Svard S.G."/>
            <person name="Jerlstrom-Hultqvist J."/>
        </authorList>
    </citation>
    <scope>NUCLEOTIDE SEQUENCE [LARGE SCALE GENOMIC DNA]</scope>
    <source>
        <strain evidence="13 14">Roberts-Thomson</strain>
    </source>
</reference>
<evidence type="ECO:0000256" key="4">
    <source>
        <dbReference type="ARBA" id="ARBA00022741"/>
    </source>
</evidence>
<keyword evidence="2 11" id="KW-0723">Serine/threonine-protein kinase</keyword>
<dbReference type="PANTHER" id="PTHR24056">
    <property type="entry name" value="CELL DIVISION PROTEIN KINASE"/>
    <property type="match status" value="1"/>
</dbReference>
<evidence type="ECO:0000256" key="10">
    <source>
        <dbReference type="PROSITE-ProRule" id="PRU10141"/>
    </source>
</evidence>
<dbReference type="InterPro" id="IPR011009">
    <property type="entry name" value="Kinase-like_dom_sf"/>
</dbReference>
<dbReference type="Proteomes" id="UP000315496">
    <property type="component" value="Chromosome 2"/>
</dbReference>
<gene>
    <name evidence="13" type="ORF">GMRT_14534</name>
</gene>
<evidence type="ECO:0000256" key="9">
    <source>
        <dbReference type="ARBA" id="ARBA00049280"/>
    </source>
</evidence>
<organism evidence="13 14">
    <name type="scientific">Giardia muris</name>
    <dbReference type="NCBI Taxonomy" id="5742"/>
    <lineage>
        <taxon>Eukaryota</taxon>
        <taxon>Metamonada</taxon>
        <taxon>Diplomonadida</taxon>
        <taxon>Hexamitidae</taxon>
        <taxon>Giardiinae</taxon>
        <taxon>Giardia</taxon>
    </lineage>
</organism>
<evidence type="ECO:0000256" key="7">
    <source>
        <dbReference type="ARBA" id="ARBA00047811"/>
    </source>
</evidence>
<dbReference type="GO" id="GO:0016592">
    <property type="term" value="C:mediator complex"/>
    <property type="evidence" value="ECO:0007669"/>
    <property type="project" value="TreeGrafter"/>
</dbReference>
<keyword evidence="6 10" id="KW-0067">ATP-binding</keyword>
<dbReference type="Gene3D" id="1.10.510.10">
    <property type="entry name" value="Transferase(Phosphotransferase) domain 1"/>
    <property type="match status" value="1"/>
</dbReference>
<evidence type="ECO:0000256" key="8">
    <source>
        <dbReference type="ARBA" id="ARBA00048367"/>
    </source>
</evidence>
<dbReference type="InterPro" id="IPR008271">
    <property type="entry name" value="Ser/Thr_kinase_AS"/>
</dbReference>
<evidence type="ECO:0000256" key="5">
    <source>
        <dbReference type="ARBA" id="ARBA00022777"/>
    </source>
</evidence>
<dbReference type="PROSITE" id="PS00108">
    <property type="entry name" value="PROTEIN_KINASE_ST"/>
    <property type="match status" value="1"/>
</dbReference>
<evidence type="ECO:0000313" key="13">
    <source>
        <dbReference type="EMBL" id="TNJ29072.1"/>
    </source>
</evidence>
<evidence type="ECO:0000259" key="12">
    <source>
        <dbReference type="PROSITE" id="PS50011"/>
    </source>
</evidence>